<gene>
    <name evidence="2" type="ORF">QC761_0076000</name>
</gene>
<proteinExistence type="predicted"/>
<organism evidence="2 3">
    <name type="scientific">Podospora bellae-mahoneyi</name>
    <dbReference type="NCBI Taxonomy" id="2093777"/>
    <lineage>
        <taxon>Eukaryota</taxon>
        <taxon>Fungi</taxon>
        <taxon>Dikarya</taxon>
        <taxon>Ascomycota</taxon>
        <taxon>Pezizomycotina</taxon>
        <taxon>Sordariomycetes</taxon>
        <taxon>Sordariomycetidae</taxon>
        <taxon>Sordariales</taxon>
        <taxon>Podosporaceae</taxon>
        <taxon>Podospora</taxon>
    </lineage>
</organism>
<accession>A0ABR0FDY9</accession>
<evidence type="ECO:0000313" key="2">
    <source>
        <dbReference type="EMBL" id="KAK4641623.1"/>
    </source>
</evidence>
<name>A0ABR0FDY9_9PEZI</name>
<reference evidence="2 3" key="1">
    <citation type="journal article" date="2023" name="bioRxiv">
        <title>High-quality genome assemblies of four members of thePodospora anserinaspecies complex.</title>
        <authorList>
            <person name="Ament-Velasquez S.L."/>
            <person name="Vogan A.A."/>
            <person name="Wallerman O."/>
            <person name="Hartmann F."/>
            <person name="Gautier V."/>
            <person name="Silar P."/>
            <person name="Giraud T."/>
            <person name="Johannesson H."/>
        </authorList>
    </citation>
    <scope>NUCLEOTIDE SEQUENCE [LARGE SCALE GENOMIC DNA]</scope>
    <source>
        <strain evidence="2 3">CBS 112042</strain>
    </source>
</reference>
<feature type="region of interest" description="Disordered" evidence="1">
    <location>
        <begin position="154"/>
        <end position="176"/>
    </location>
</feature>
<evidence type="ECO:0000256" key="1">
    <source>
        <dbReference type="SAM" id="MobiDB-lite"/>
    </source>
</evidence>
<sequence length="176" mass="19372">MLEFLTFSQVPQPMFGAFSCGNIADQGAESESDRACPDTISALHPDCHWFPMPSSRVSKGKQRASEWAPYDHPSSLMGHEMYEELVPGQGGIDPRLLQNDFAPAPPEPLDYPAGPTEYMAPAEAQHDKPALFPSIHVIGSAQIDYTNDYRDAQNQFHTSQVDSFVPSYPSSSSHES</sequence>
<dbReference type="EMBL" id="JAFFGZ010000007">
    <property type="protein sequence ID" value="KAK4641623.1"/>
    <property type="molecule type" value="Genomic_DNA"/>
</dbReference>
<dbReference type="Proteomes" id="UP001322138">
    <property type="component" value="Unassembled WGS sequence"/>
</dbReference>
<dbReference type="GeneID" id="87892055"/>
<keyword evidence="3" id="KW-1185">Reference proteome</keyword>
<comment type="caution">
    <text evidence="2">The sequence shown here is derived from an EMBL/GenBank/DDBJ whole genome shotgun (WGS) entry which is preliminary data.</text>
</comment>
<dbReference type="RefSeq" id="XP_062730599.1">
    <property type="nucleotide sequence ID" value="XM_062872769.1"/>
</dbReference>
<feature type="compositionally biased region" description="Low complexity" evidence="1">
    <location>
        <begin position="163"/>
        <end position="176"/>
    </location>
</feature>
<protein>
    <submittedName>
        <fullName evidence="2">Uncharacterized protein</fullName>
    </submittedName>
</protein>
<evidence type="ECO:0000313" key="3">
    <source>
        <dbReference type="Proteomes" id="UP001322138"/>
    </source>
</evidence>